<reference evidence="1" key="1">
    <citation type="submission" date="2022-11" db="EMBL/GenBank/DDBJ databases">
        <authorList>
            <person name="Scott C."/>
            <person name="Bruce N."/>
        </authorList>
    </citation>
    <scope>NUCLEOTIDE SEQUENCE</scope>
</reference>
<dbReference type="OrthoDB" id="10259902at2759"/>
<comment type="caution">
    <text evidence="1">The sequence shown here is derived from an EMBL/GenBank/DDBJ whole genome shotgun (WGS) entry which is preliminary data.</text>
</comment>
<gene>
    <name evidence="1" type="ORF">PPNO1_LOCUS6708</name>
</gene>
<dbReference type="EMBL" id="CALLCH030000015">
    <property type="protein sequence ID" value="CAI4217077.1"/>
    <property type="molecule type" value="Genomic_DNA"/>
</dbReference>
<evidence type="ECO:0000313" key="1">
    <source>
        <dbReference type="EMBL" id="CAI4217077.1"/>
    </source>
</evidence>
<name>A0A9P1MD85_9PEZI</name>
<proteinExistence type="predicted"/>
<organism evidence="1 2">
    <name type="scientific">Parascedosporium putredinis</name>
    <dbReference type="NCBI Taxonomy" id="1442378"/>
    <lineage>
        <taxon>Eukaryota</taxon>
        <taxon>Fungi</taxon>
        <taxon>Dikarya</taxon>
        <taxon>Ascomycota</taxon>
        <taxon>Pezizomycotina</taxon>
        <taxon>Sordariomycetes</taxon>
        <taxon>Hypocreomycetidae</taxon>
        <taxon>Microascales</taxon>
        <taxon>Microascaceae</taxon>
        <taxon>Parascedosporium</taxon>
    </lineage>
</organism>
<sequence length="13" mass="1632">MSELKDRLQKKKK</sequence>
<evidence type="ECO:0000313" key="2">
    <source>
        <dbReference type="Proteomes" id="UP000838763"/>
    </source>
</evidence>
<dbReference type="Proteomes" id="UP000838763">
    <property type="component" value="Unassembled WGS sequence"/>
</dbReference>
<feature type="non-terminal residue" evidence="1">
    <location>
        <position position="13"/>
    </location>
</feature>
<protein>
    <submittedName>
        <fullName evidence="1">Uncharacterized protein</fullName>
    </submittedName>
</protein>
<accession>A0A9P1MD85</accession>
<keyword evidence="2" id="KW-1185">Reference proteome</keyword>